<evidence type="ECO:0000256" key="6">
    <source>
        <dbReference type="ARBA" id="ARBA00032656"/>
    </source>
</evidence>
<comment type="similarity">
    <text evidence="1 7">Belongs to the eukaryotic initiation factor 4E family.</text>
</comment>
<evidence type="ECO:0000256" key="7">
    <source>
        <dbReference type="RuleBase" id="RU004374"/>
    </source>
</evidence>
<proteinExistence type="inferred from homology"/>
<dbReference type="InterPro" id="IPR023398">
    <property type="entry name" value="TIF_eIF4e-like"/>
</dbReference>
<evidence type="ECO:0000256" key="5">
    <source>
        <dbReference type="ARBA" id="ARBA00022917"/>
    </source>
</evidence>
<dbReference type="GO" id="GO:0003743">
    <property type="term" value="F:translation initiation factor activity"/>
    <property type="evidence" value="ECO:0007669"/>
    <property type="project" value="UniProtKB-KW"/>
</dbReference>
<sequence>MPEETKGDLKAEQPDSGKQPEPPTKPAPPSKDTAETEKNAENLSPEQFIKHPLQNSWVMWFFKNDKTKAYVDNQVPITNFHTVEDFWSLWNNIQLASSLNTGWDYMLFKEGVTPRWEDDNNVNGGRWLITLNRNSRQNGELDAWWLELVLCLIGEGFDDFSDEVTGAVVNIRPKQDKISIWTRDWQNGEAAKAIGRVIKDRLKLNRMQINYQSHRDVANKTGSSARSLYVLRVWFPKGNESLAGPLGNHEALFGSVSRSPERLTLLIRPPS</sequence>
<dbReference type="AlphaFoldDB" id="A0A7R8ZJY5"/>
<protein>
    <recommendedName>
        <fullName evidence="6">eIF-4F 25 kDa subunit</fullName>
    </recommendedName>
</protein>
<feature type="region of interest" description="Disordered" evidence="8">
    <location>
        <begin position="1"/>
        <end position="47"/>
    </location>
</feature>
<dbReference type="GO" id="GO:0000340">
    <property type="term" value="F:RNA 7-methylguanosine cap binding"/>
    <property type="evidence" value="ECO:0007669"/>
    <property type="project" value="UniProtKB-ARBA"/>
</dbReference>
<dbReference type="SUPFAM" id="SSF55418">
    <property type="entry name" value="eIF4e-like"/>
    <property type="match status" value="1"/>
</dbReference>
<evidence type="ECO:0000313" key="9">
    <source>
        <dbReference type="EMBL" id="CAD7226682.1"/>
    </source>
</evidence>
<evidence type="ECO:0000256" key="1">
    <source>
        <dbReference type="ARBA" id="ARBA00009860"/>
    </source>
</evidence>
<name>A0A7R8ZJY5_9CRUS</name>
<feature type="compositionally biased region" description="Pro residues" evidence="8">
    <location>
        <begin position="20"/>
        <end position="29"/>
    </location>
</feature>
<evidence type="ECO:0000256" key="4">
    <source>
        <dbReference type="ARBA" id="ARBA00022884"/>
    </source>
</evidence>
<keyword evidence="3" id="KW-0810">Translation regulation</keyword>
<evidence type="ECO:0000256" key="2">
    <source>
        <dbReference type="ARBA" id="ARBA00022540"/>
    </source>
</evidence>
<dbReference type="Pfam" id="PF01652">
    <property type="entry name" value="IF4E"/>
    <property type="match status" value="1"/>
</dbReference>
<organism evidence="9">
    <name type="scientific">Cyprideis torosa</name>
    <dbReference type="NCBI Taxonomy" id="163714"/>
    <lineage>
        <taxon>Eukaryota</taxon>
        <taxon>Metazoa</taxon>
        <taxon>Ecdysozoa</taxon>
        <taxon>Arthropoda</taxon>
        <taxon>Crustacea</taxon>
        <taxon>Oligostraca</taxon>
        <taxon>Ostracoda</taxon>
        <taxon>Podocopa</taxon>
        <taxon>Podocopida</taxon>
        <taxon>Cytherocopina</taxon>
        <taxon>Cytheroidea</taxon>
        <taxon>Cytherideidae</taxon>
        <taxon>Cyprideis</taxon>
    </lineage>
</organism>
<keyword evidence="5 7" id="KW-0648">Protein biosynthesis</keyword>
<dbReference type="PANTHER" id="PTHR11960">
    <property type="entry name" value="EUKARYOTIC TRANSLATION INITIATION FACTOR 4E RELATED"/>
    <property type="match status" value="1"/>
</dbReference>
<gene>
    <name evidence="9" type="ORF">CTOB1V02_LOCUS4598</name>
</gene>
<dbReference type="PANTHER" id="PTHR11960:SF8">
    <property type="entry name" value="EUKARYOTIC TRANSLATION INITIATION FACTOR 4E1-RELATED"/>
    <property type="match status" value="1"/>
</dbReference>
<keyword evidence="2 7" id="KW-0396">Initiation factor</keyword>
<evidence type="ECO:0000256" key="3">
    <source>
        <dbReference type="ARBA" id="ARBA00022845"/>
    </source>
</evidence>
<dbReference type="Gene3D" id="3.30.760.10">
    <property type="entry name" value="RNA Cap, Translation Initiation Factor Eif4e"/>
    <property type="match status" value="1"/>
</dbReference>
<evidence type="ECO:0000256" key="8">
    <source>
        <dbReference type="SAM" id="MobiDB-lite"/>
    </source>
</evidence>
<dbReference type="GO" id="GO:0016281">
    <property type="term" value="C:eukaryotic translation initiation factor 4F complex"/>
    <property type="evidence" value="ECO:0007669"/>
    <property type="project" value="TreeGrafter"/>
</dbReference>
<dbReference type="InterPro" id="IPR019770">
    <property type="entry name" value="TIF_eIF_4E_CS"/>
</dbReference>
<accession>A0A7R8ZJY5</accession>
<dbReference type="GO" id="GO:0006417">
    <property type="term" value="P:regulation of translation"/>
    <property type="evidence" value="ECO:0007669"/>
    <property type="project" value="UniProtKB-KW"/>
</dbReference>
<dbReference type="PROSITE" id="PS00813">
    <property type="entry name" value="IF4E"/>
    <property type="match status" value="1"/>
</dbReference>
<reference evidence="9" key="1">
    <citation type="submission" date="2020-11" db="EMBL/GenBank/DDBJ databases">
        <authorList>
            <person name="Tran Van P."/>
        </authorList>
    </citation>
    <scope>NUCLEOTIDE SEQUENCE</scope>
</reference>
<dbReference type="EMBL" id="OB660894">
    <property type="protein sequence ID" value="CAD7226682.1"/>
    <property type="molecule type" value="Genomic_DNA"/>
</dbReference>
<dbReference type="OrthoDB" id="590761at2759"/>
<keyword evidence="4 7" id="KW-0694">RNA-binding</keyword>
<dbReference type="InterPro" id="IPR001040">
    <property type="entry name" value="TIF_eIF_4E"/>
</dbReference>
<feature type="compositionally biased region" description="Basic and acidic residues" evidence="8">
    <location>
        <begin position="1"/>
        <end position="15"/>
    </location>
</feature>